<evidence type="ECO:0000256" key="1">
    <source>
        <dbReference type="SAM" id="SignalP"/>
    </source>
</evidence>
<dbReference type="SUPFAM" id="SSF55383">
    <property type="entry name" value="Copper amine oxidase, domain N"/>
    <property type="match status" value="1"/>
</dbReference>
<dbReference type="Pfam" id="PF07833">
    <property type="entry name" value="Cu_amine_oxidN1"/>
    <property type="match status" value="1"/>
</dbReference>
<dbReference type="RefSeq" id="WP_377722824.1">
    <property type="nucleotide sequence ID" value="NZ_JBHSAM010000036.1"/>
</dbReference>
<feature type="chain" id="PRO_5047263978" evidence="1">
    <location>
        <begin position="23"/>
        <end position="150"/>
    </location>
</feature>
<keyword evidence="4" id="KW-1185">Reference proteome</keyword>
<evidence type="ECO:0000313" key="4">
    <source>
        <dbReference type="Proteomes" id="UP001595715"/>
    </source>
</evidence>
<evidence type="ECO:0000313" key="3">
    <source>
        <dbReference type="EMBL" id="MFC4104290.1"/>
    </source>
</evidence>
<dbReference type="InterPro" id="IPR012854">
    <property type="entry name" value="Cu_amine_oxidase-like_N"/>
</dbReference>
<dbReference type="Gene3D" id="3.30.457.10">
    <property type="entry name" value="Copper amine oxidase-like, N-terminal domain"/>
    <property type="match status" value="1"/>
</dbReference>
<sequence length="150" mass="16303">MKKILLSMMAFASISPLTVVSAAYPAPPFIPPISVVLNGSPLDFSPAPFARSGVTVVPFRQLFEALDAEVDYIDETQTIIAKTETTTIKLTLDSFDAYVNDQKHTLTRTPFSLNGTTYVGLRFISETLGGSVGFIKGSKENVITIDWGPR</sequence>
<dbReference type="Proteomes" id="UP001595715">
    <property type="component" value="Unassembled WGS sequence"/>
</dbReference>
<dbReference type="EMBL" id="JBHSAM010000036">
    <property type="protein sequence ID" value="MFC4104290.1"/>
    <property type="molecule type" value="Genomic_DNA"/>
</dbReference>
<protein>
    <submittedName>
        <fullName evidence="3">Copper amine oxidase N-terminal domain-containing protein</fullName>
    </submittedName>
</protein>
<keyword evidence="1" id="KW-0732">Signal</keyword>
<gene>
    <name evidence="3" type="ORF">ACFOZ8_32185</name>
</gene>
<organism evidence="3 4">
    <name type="scientific">Paenibacillus xanthanilyticus</name>
    <dbReference type="NCBI Taxonomy" id="1783531"/>
    <lineage>
        <taxon>Bacteria</taxon>
        <taxon>Bacillati</taxon>
        <taxon>Bacillota</taxon>
        <taxon>Bacilli</taxon>
        <taxon>Bacillales</taxon>
        <taxon>Paenibacillaceae</taxon>
        <taxon>Paenibacillus</taxon>
    </lineage>
</organism>
<dbReference type="InterPro" id="IPR036582">
    <property type="entry name" value="Mao_N_sf"/>
</dbReference>
<comment type="caution">
    <text evidence="3">The sequence shown here is derived from an EMBL/GenBank/DDBJ whole genome shotgun (WGS) entry which is preliminary data.</text>
</comment>
<name>A0ABV8KE19_9BACL</name>
<feature type="signal peptide" evidence="1">
    <location>
        <begin position="1"/>
        <end position="22"/>
    </location>
</feature>
<reference evidence="4" key="1">
    <citation type="journal article" date="2019" name="Int. J. Syst. Evol. Microbiol.">
        <title>The Global Catalogue of Microorganisms (GCM) 10K type strain sequencing project: providing services to taxonomists for standard genome sequencing and annotation.</title>
        <authorList>
            <consortium name="The Broad Institute Genomics Platform"/>
            <consortium name="The Broad Institute Genome Sequencing Center for Infectious Disease"/>
            <person name="Wu L."/>
            <person name="Ma J."/>
        </authorList>
    </citation>
    <scope>NUCLEOTIDE SEQUENCE [LARGE SCALE GENOMIC DNA]</scope>
    <source>
        <strain evidence="4">IBRC-M 10987</strain>
    </source>
</reference>
<evidence type="ECO:0000259" key="2">
    <source>
        <dbReference type="Pfam" id="PF07833"/>
    </source>
</evidence>
<proteinExistence type="predicted"/>
<feature type="domain" description="Copper amine oxidase-like N-terminal" evidence="2">
    <location>
        <begin position="36"/>
        <end position="137"/>
    </location>
</feature>
<accession>A0ABV8KE19</accession>